<organism evidence="2">
    <name type="scientific">Cacopsylla melanoneura</name>
    <dbReference type="NCBI Taxonomy" id="428564"/>
    <lineage>
        <taxon>Eukaryota</taxon>
        <taxon>Metazoa</taxon>
        <taxon>Ecdysozoa</taxon>
        <taxon>Arthropoda</taxon>
        <taxon>Hexapoda</taxon>
        <taxon>Insecta</taxon>
        <taxon>Pterygota</taxon>
        <taxon>Neoptera</taxon>
        <taxon>Paraneoptera</taxon>
        <taxon>Hemiptera</taxon>
        <taxon>Sternorrhyncha</taxon>
        <taxon>Psylloidea</taxon>
        <taxon>Psyllidae</taxon>
        <taxon>Psyllinae</taxon>
        <taxon>Cacopsylla</taxon>
    </lineage>
</organism>
<protein>
    <submittedName>
        <fullName evidence="2">Uncharacterized protein</fullName>
    </submittedName>
</protein>
<evidence type="ECO:0000313" key="2">
    <source>
        <dbReference type="EMBL" id="CAG6609079.1"/>
    </source>
</evidence>
<dbReference type="EMBL" id="HBUF01014091">
    <property type="protein sequence ID" value="CAG6609079.1"/>
    <property type="molecule type" value="Transcribed_RNA"/>
</dbReference>
<evidence type="ECO:0000256" key="1">
    <source>
        <dbReference type="SAM" id="Phobius"/>
    </source>
</evidence>
<name>A0A8D8LFF5_9HEMI</name>
<keyword evidence="1" id="KW-0812">Transmembrane</keyword>
<feature type="transmembrane region" description="Helical" evidence="1">
    <location>
        <begin position="29"/>
        <end position="46"/>
    </location>
</feature>
<keyword evidence="1" id="KW-1133">Transmembrane helix</keyword>
<keyword evidence="1" id="KW-0472">Membrane</keyword>
<reference evidence="2" key="1">
    <citation type="submission" date="2021-05" db="EMBL/GenBank/DDBJ databases">
        <authorList>
            <person name="Alioto T."/>
            <person name="Alioto T."/>
            <person name="Gomez Garrido J."/>
        </authorList>
    </citation>
    <scope>NUCLEOTIDE SEQUENCE</scope>
</reference>
<dbReference type="AlphaFoldDB" id="A0A8D8LFF5"/>
<feature type="transmembrane region" description="Helical" evidence="1">
    <location>
        <begin position="53"/>
        <end position="74"/>
    </location>
</feature>
<sequence>MNLWLISQITKRSSSSGHQQTYWNIPDQHFFDFFFGVLAGFNWWISSGDKCGFLTLTLGGSIIFSFISVSVSWVCEPPPLVLSDRMSIPFTLRLQISKPA</sequence>
<proteinExistence type="predicted"/>
<accession>A0A8D8LFF5</accession>